<evidence type="ECO:0000256" key="3">
    <source>
        <dbReference type="ARBA" id="ARBA00023235"/>
    </source>
</evidence>
<evidence type="ECO:0000313" key="6">
    <source>
        <dbReference type="EMBL" id="MBK1882890.1"/>
    </source>
</evidence>
<dbReference type="InterPro" id="IPR008183">
    <property type="entry name" value="Aldose_1/G6P_1-epimerase"/>
</dbReference>
<evidence type="ECO:0000256" key="2">
    <source>
        <dbReference type="ARBA" id="ARBA00005866"/>
    </source>
</evidence>
<feature type="active site" evidence="5">
    <location>
        <position position="241"/>
    </location>
</feature>
<dbReference type="GO" id="GO:0005975">
    <property type="term" value="P:carbohydrate metabolic process"/>
    <property type="evidence" value="ECO:0007669"/>
    <property type="project" value="InterPro"/>
</dbReference>
<dbReference type="EMBL" id="JAENIJ010000015">
    <property type="protein sequence ID" value="MBK1882890.1"/>
    <property type="molecule type" value="Genomic_DNA"/>
</dbReference>
<gene>
    <name evidence="6" type="ORF">JIN85_10715</name>
</gene>
<dbReference type="PANTHER" id="PTHR11122:SF13">
    <property type="entry name" value="GLUCOSE-6-PHOSPHATE 1-EPIMERASE"/>
    <property type="match status" value="1"/>
</dbReference>
<reference evidence="6" key="1">
    <citation type="submission" date="2021-01" db="EMBL/GenBank/DDBJ databases">
        <title>Modified the classification status of verrucomicrobia.</title>
        <authorList>
            <person name="Feng X."/>
        </authorList>
    </citation>
    <scope>NUCLEOTIDE SEQUENCE</scope>
    <source>
        <strain evidence="6">KCTC 22041</strain>
    </source>
</reference>
<dbReference type="InterPro" id="IPR025532">
    <property type="entry name" value="G6P_1-epimerase"/>
</dbReference>
<keyword evidence="3 4" id="KW-0413">Isomerase</keyword>
<dbReference type="AlphaFoldDB" id="A0A934VW41"/>
<keyword evidence="7" id="KW-1185">Reference proteome</keyword>
<dbReference type="SUPFAM" id="SSF74650">
    <property type="entry name" value="Galactose mutarotase-like"/>
    <property type="match status" value="1"/>
</dbReference>
<dbReference type="Gene3D" id="2.70.98.10">
    <property type="match status" value="1"/>
</dbReference>
<name>A0A934VW41_9BACT</name>
<evidence type="ECO:0000256" key="4">
    <source>
        <dbReference type="PIRNR" id="PIRNR016020"/>
    </source>
</evidence>
<dbReference type="PIRSF" id="PIRSF016020">
    <property type="entry name" value="PHexose_mutarotase"/>
    <property type="match status" value="1"/>
</dbReference>
<dbReference type="Pfam" id="PF01263">
    <property type="entry name" value="Aldose_epim"/>
    <property type="match status" value="1"/>
</dbReference>
<proteinExistence type="inferred from homology"/>
<evidence type="ECO:0000256" key="1">
    <source>
        <dbReference type="ARBA" id="ARBA00001096"/>
    </source>
</evidence>
<organism evidence="6 7">
    <name type="scientific">Luteolibacter pohnpeiensis</name>
    <dbReference type="NCBI Taxonomy" id="454153"/>
    <lineage>
        <taxon>Bacteria</taxon>
        <taxon>Pseudomonadati</taxon>
        <taxon>Verrucomicrobiota</taxon>
        <taxon>Verrucomicrobiia</taxon>
        <taxon>Verrucomicrobiales</taxon>
        <taxon>Verrucomicrobiaceae</taxon>
        <taxon>Luteolibacter</taxon>
    </lineage>
</organism>
<dbReference type="EC" id="5.1.3.15" evidence="4"/>
<sequence>MKHLHQREIAPGYVIYEIDHPACKAKVARHGAHLMEWQPTGEDPVIYLSPDAVFHEGKAIRGGIPICWPWFGPHPTDSSKPAHGIARTRFWTFDDATESETGVRLFFSLEDDEATRELWPFPFRYELEIFVGSELEIRLTTCNRSEQPMPVSGAIHAYFATTDSRLAHVTGLYLKSPLHIDREVEAFFPTLEGAVLMEGNREVQVEQTGLSATMIWNPWIEKAASFQDLPDEDYLRFICIEPMIANPDAVIISPGGQYTISSTVKVSHR</sequence>
<dbReference type="GO" id="GO:0047938">
    <property type="term" value="F:glucose-6-phosphate 1-epimerase activity"/>
    <property type="evidence" value="ECO:0007669"/>
    <property type="project" value="UniProtKB-UniRule"/>
</dbReference>
<comment type="catalytic activity">
    <reaction evidence="1">
        <text>alpha-D-glucose 6-phosphate = beta-D-glucose 6-phosphate</text>
        <dbReference type="Rhea" id="RHEA:16249"/>
        <dbReference type="ChEBI" id="CHEBI:58225"/>
        <dbReference type="ChEBI" id="CHEBI:58247"/>
        <dbReference type="EC" id="5.1.3.15"/>
    </reaction>
</comment>
<dbReference type="PANTHER" id="PTHR11122">
    <property type="entry name" value="APOSPORY-ASSOCIATED PROTEIN C-RELATED"/>
    <property type="match status" value="1"/>
</dbReference>
<dbReference type="InterPro" id="IPR011013">
    <property type="entry name" value="Gal_mutarotase_sf_dom"/>
</dbReference>
<dbReference type="RefSeq" id="WP_200270461.1">
    <property type="nucleotide sequence ID" value="NZ_JAENIJ010000015.1"/>
</dbReference>
<comment type="caution">
    <text evidence="6">The sequence shown here is derived from an EMBL/GenBank/DDBJ whole genome shotgun (WGS) entry which is preliminary data.</text>
</comment>
<protein>
    <recommendedName>
        <fullName evidence="4">Putative glucose-6-phosphate 1-epimerase</fullName>
        <ecNumber evidence="4">5.1.3.15</ecNumber>
    </recommendedName>
</protein>
<feature type="active site" evidence="5">
    <location>
        <position position="156"/>
    </location>
</feature>
<dbReference type="Proteomes" id="UP000603141">
    <property type="component" value="Unassembled WGS sequence"/>
</dbReference>
<dbReference type="GO" id="GO:0030246">
    <property type="term" value="F:carbohydrate binding"/>
    <property type="evidence" value="ECO:0007669"/>
    <property type="project" value="UniProtKB-UniRule"/>
</dbReference>
<comment type="similarity">
    <text evidence="2 4">Belongs to the glucose-6-phosphate 1-epimerase family.</text>
</comment>
<accession>A0A934VW41</accession>
<evidence type="ECO:0000256" key="5">
    <source>
        <dbReference type="PIRSR" id="PIRSR016020-1"/>
    </source>
</evidence>
<evidence type="ECO:0000313" key="7">
    <source>
        <dbReference type="Proteomes" id="UP000603141"/>
    </source>
</evidence>
<dbReference type="CDD" id="cd09020">
    <property type="entry name" value="D-hex-6-P-epi_like"/>
    <property type="match status" value="1"/>
</dbReference>
<dbReference type="InterPro" id="IPR014718">
    <property type="entry name" value="GH-type_carb-bd"/>
</dbReference>